<proteinExistence type="predicted"/>
<dbReference type="PRINTS" id="PR00038">
    <property type="entry name" value="HTHLUXR"/>
</dbReference>
<dbReference type="EMBL" id="CAEZTK010000040">
    <property type="protein sequence ID" value="CAB4568927.1"/>
    <property type="molecule type" value="Genomic_DNA"/>
</dbReference>
<dbReference type="PANTHER" id="PTHR44688">
    <property type="entry name" value="DNA-BINDING TRANSCRIPTIONAL ACTIVATOR DEVR_DOSR"/>
    <property type="match status" value="1"/>
</dbReference>
<keyword evidence="3" id="KW-0804">Transcription</keyword>
<evidence type="ECO:0000256" key="2">
    <source>
        <dbReference type="ARBA" id="ARBA00023125"/>
    </source>
</evidence>
<gene>
    <name evidence="5" type="ORF">UFOPK1643_00656</name>
</gene>
<dbReference type="PANTHER" id="PTHR44688:SF25">
    <property type="entry name" value="HTH LUXR-TYPE DOMAIN-CONTAINING PROTEIN"/>
    <property type="match status" value="1"/>
</dbReference>
<evidence type="ECO:0000256" key="3">
    <source>
        <dbReference type="ARBA" id="ARBA00023163"/>
    </source>
</evidence>
<dbReference type="InterPro" id="IPR000792">
    <property type="entry name" value="Tscrpt_reg_LuxR_C"/>
</dbReference>
<dbReference type="InterPro" id="IPR011990">
    <property type="entry name" value="TPR-like_helical_dom_sf"/>
</dbReference>
<dbReference type="AlphaFoldDB" id="A0A6J6DY11"/>
<reference evidence="5" key="1">
    <citation type="submission" date="2020-05" db="EMBL/GenBank/DDBJ databases">
        <authorList>
            <person name="Chiriac C."/>
            <person name="Salcher M."/>
            <person name="Ghai R."/>
            <person name="Kavagutti S V."/>
        </authorList>
    </citation>
    <scope>NUCLEOTIDE SEQUENCE</scope>
</reference>
<dbReference type="InterPro" id="IPR016032">
    <property type="entry name" value="Sig_transdc_resp-reg_C-effctor"/>
</dbReference>
<dbReference type="GO" id="GO:0003677">
    <property type="term" value="F:DNA binding"/>
    <property type="evidence" value="ECO:0007669"/>
    <property type="project" value="UniProtKB-KW"/>
</dbReference>
<dbReference type="Gene3D" id="1.25.40.10">
    <property type="entry name" value="Tetratricopeptide repeat domain"/>
    <property type="match status" value="1"/>
</dbReference>
<dbReference type="PROSITE" id="PS50043">
    <property type="entry name" value="HTH_LUXR_2"/>
    <property type="match status" value="1"/>
</dbReference>
<sequence>MKKFETAPPEPSISRSLKPSLPANFISRPQLFNLFEKNVPGVTVVVAPAGYGKTSLVSEWAQSNERPTIWLSMDPRDSIQSFFEQIAFSIRQAIPDFQFDPDSHISKDPQVQMRELIEAARSVKQAINFVIDKGTIDNPAVSKFGQVLIDNLPENSHLVLIRRQTPEYSLNRYASLGNYSLINVEDLKLSESEIAAIAKINEVDFEDPKNRGLIEKCEGWPAAVQLLTRSMGRSQILKFEQMDKSDPLIALTQEVFKNLKQSEQSILIRLSLVQSFDLETASIILGQDFSEADMNKLASDGIFLTVTTGSNRIFKLNELTRQVITGLNDSRNLNSEAIHSRLATYFLEKSEPSMAIEHLYLSKEFEKLQDVLRTSIREMAIAGRGDLLIKWSDYISDPTAHLGVMRKTIKIIGHLVNSEFDVAEAMAKELDYIGQQDKALQFLHQLSAMILAHVYFTRGQFQRSLTKIDEALNFENPIETIEVTDKIALLRVKASIHFIHDQHSEVVQTFKQAKLLEPSEITVNIPYHLACMNSMALWAEGRIFEAAEQANIAITQADTFGFASISAPFDAYLVLARCQIEMLQSELATKTLKQLQEISQTVQVWPWYFQAADNSLRLEISRGLIHQAVDVIKELQTKQSSFSFTHEMEWMIDSSEILLRSAILDIPRLKDLMRRAPKIDLTREIEITFDGISDLKERKTSAEHLSETTERERIEKFVYQSILNNDNETLALQKLSDALNVGAEVGFNDFFVRQKNLYPILIKAAVAKPTAFRENLVKVMGQRISSKGDEQGSLGEKLTKREVEILKHLSTGVPISAISKKLHISQNTMKTHLRNLYRKLDVDGRHSAVDQARKLLLI</sequence>
<dbReference type="GO" id="GO:0006355">
    <property type="term" value="P:regulation of DNA-templated transcription"/>
    <property type="evidence" value="ECO:0007669"/>
    <property type="project" value="InterPro"/>
</dbReference>
<evidence type="ECO:0000256" key="1">
    <source>
        <dbReference type="ARBA" id="ARBA00023015"/>
    </source>
</evidence>
<dbReference type="Pfam" id="PF00196">
    <property type="entry name" value="GerE"/>
    <property type="match status" value="1"/>
</dbReference>
<dbReference type="SUPFAM" id="SSF46894">
    <property type="entry name" value="C-terminal effector domain of the bipartite response regulators"/>
    <property type="match status" value="1"/>
</dbReference>
<dbReference type="Gene3D" id="3.40.50.300">
    <property type="entry name" value="P-loop containing nucleotide triphosphate hydrolases"/>
    <property type="match status" value="1"/>
</dbReference>
<dbReference type="SUPFAM" id="SSF52540">
    <property type="entry name" value="P-loop containing nucleoside triphosphate hydrolases"/>
    <property type="match status" value="1"/>
</dbReference>
<accession>A0A6J6DY11</accession>
<keyword evidence="1" id="KW-0805">Transcription regulation</keyword>
<evidence type="ECO:0000259" key="4">
    <source>
        <dbReference type="PROSITE" id="PS50043"/>
    </source>
</evidence>
<dbReference type="SUPFAM" id="SSF48452">
    <property type="entry name" value="TPR-like"/>
    <property type="match status" value="1"/>
</dbReference>
<feature type="domain" description="HTH luxR-type" evidence="4">
    <location>
        <begin position="791"/>
        <end position="856"/>
    </location>
</feature>
<keyword evidence="2" id="KW-0238">DNA-binding</keyword>
<dbReference type="InterPro" id="IPR036388">
    <property type="entry name" value="WH-like_DNA-bd_sf"/>
</dbReference>
<dbReference type="Pfam" id="PF25873">
    <property type="entry name" value="WHD_MalT"/>
    <property type="match status" value="1"/>
</dbReference>
<dbReference type="SMART" id="SM00421">
    <property type="entry name" value="HTH_LUXR"/>
    <property type="match status" value="1"/>
</dbReference>
<organism evidence="5">
    <name type="scientific">freshwater metagenome</name>
    <dbReference type="NCBI Taxonomy" id="449393"/>
    <lineage>
        <taxon>unclassified sequences</taxon>
        <taxon>metagenomes</taxon>
        <taxon>ecological metagenomes</taxon>
    </lineage>
</organism>
<evidence type="ECO:0000313" key="5">
    <source>
        <dbReference type="EMBL" id="CAB4568927.1"/>
    </source>
</evidence>
<dbReference type="InterPro" id="IPR027417">
    <property type="entry name" value="P-loop_NTPase"/>
</dbReference>
<dbReference type="InterPro" id="IPR059106">
    <property type="entry name" value="WHD_MalT"/>
</dbReference>
<dbReference type="Gene3D" id="1.10.10.10">
    <property type="entry name" value="Winged helix-like DNA-binding domain superfamily/Winged helix DNA-binding domain"/>
    <property type="match status" value="1"/>
</dbReference>
<protein>
    <submittedName>
        <fullName evidence="5">Unannotated protein</fullName>
    </submittedName>
</protein>
<name>A0A6J6DY11_9ZZZZ</name>
<dbReference type="CDD" id="cd06170">
    <property type="entry name" value="LuxR_C_like"/>
    <property type="match status" value="1"/>
</dbReference>